<comment type="caution">
    <text evidence="5">The sequence shown here is derived from an EMBL/GenBank/DDBJ whole genome shotgun (WGS) entry which is preliminary data.</text>
</comment>
<organism evidence="5 6">
    <name type="scientific">Enhygromyxa salina</name>
    <dbReference type="NCBI Taxonomy" id="215803"/>
    <lineage>
        <taxon>Bacteria</taxon>
        <taxon>Pseudomonadati</taxon>
        <taxon>Myxococcota</taxon>
        <taxon>Polyangia</taxon>
        <taxon>Nannocystales</taxon>
        <taxon>Nannocystaceae</taxon>
        <taxon>Enhygromyxa</taxon>
    </lineage>
</organism>
<dbReference type="EC" id="2.3.1.180" evidence="5"/>
<keyword evidence="1 5" id="KW-0808">Transferase</keyword>
<dbReference type="GO" id="GO:0004315">
    <property type="term" value="F:3-oxoacyl-[acyl-carrier-protein] synthase activity"/>
    <property type="evidence" value="ECO:0007669"/>
    <property type="project" value="InterPro"/>
</dbReference>
<dbReference type="EMBL" id="PVNK01000249">
    <property type="protein sequence ID" value="PRP91262.1"/>
    <property type="molecule type" value="Genomic_DNA"/>
</dbReference>
<dbReference type="InterPro" id="IPR013747">
    <property type="entry name" value="ACP_syn_III_C"/>
</dbReference>
<keyword evidence="2 5" id="KW-0012">Acyltransferase</keyword>
<accession>A0A2S9XEH2</accession>
<dbReference type="PANTHER" id="PTHR34069:SF2">
    <property type="entry name" value="BETA-KETOACYL-[ACYL-CARRIER-PROTEIN] SYNTHASE III"/>
    <property type="match status" value="1"/>
</dbReference>
<dbReference type="PANTHER" id="PTHR34069">
    <property type="entry name" value="3-OXOACYL-[ACYL-CARRIER-PROTEIN] SYNTHASE 3"/>
    <property type="match status" value="1"/>
</dbReference>
<dbReference type="GO" id="GO:0044550">
    <property type="term" value="P:secondary metabolite biosynthetic process"/>
    <property type="evidence" value="ECO:0007669"/>
    <property type="project" value="TreeGrafter"/>
</dbReference>
<reference evidence="5 6" key="1">
    <citation type="submission" date="2018-03" db="EMBL/GenBank/DDBJ databases">
        <title>Draft Genome Sequences of the Obligatory Marine Myxobacteria Enhygromyxa salina SWB005.</title>
        <authorList>
            <person name="Poehlein A."/>
            <person name="Moghaddam J.A."/>
            <person name="Harms H."/>
            <person name="Alanjari M."/>
            <person name="Koenig G.M."/>
            <person name="Daniel R."/>
            <person name="Schaeberle T.F."/>
        </authorList>
    </citation>
    <scope>NUCLEOTIDE SEQUENCE [LARGE SCALE GENOMIC DNA]</scope>
    <source>
        <strain evidence="5 6">SWB005</strain>
    </source>
</reference>
<dbReference type="SUPFAM" id="SSF53901">
    <property type="entry name" value="Thiolase-like"/>
    <property type="match status" value="1"/>
</dbReference>
<name>A0A2S9XEH2_9BACT</name>
<feature type="domain" description="Beta-ketoacyl-[acyl-carrier-protein] synthase III C-terminal" evidence="3">
    <location>
        <begin position="266"/>
        <end position="354"/>
    </location>
</feature>
<evidence type="ECO:0000256" key="2">
    <source>
        <dbReference type="ARBA" id="ARBA00023315"/>
    </source>
</evidence>
<dbReference type="Pfam" id="PF08541">
    <property type="entry name" value="ACP_syn_III_C"/>
    <property type="match status" value="1"/>
</dbReference>
<evidence type="ECO:0000256" key="1">
    <source>
        <dbReference type="ARBA" id="ARBA00022679"/>
    </source>
</evidence>
<dbReference type="InterPro" id="IPR013751">
    <property type="entry name" value="ACP_syn_III_N"/>
</dbReference>
<keyword evidence="6" id="KW-1185">Reference proteome</keyword>
<sequence length="370" mass="39710">MADLHPVVIRSLSVAAPSRIRTNDELRGRHPELVVSRPGESTLGQILSNTESQPEMATIDASIVPYLNDPFRGVTERRVLEPGEGSIDLEVRAGAEAIARAGLEPGDIDLLISVGFLPDNVGIGNAVHVAKQLGLQGGGFNLESACAGPLTALQTASALVRAGEYERVLITISCSYSRYAREDDTLSWFLGDAGGAFIVSRGTVGAQWLSGYTMHTADTCGSWYYQLELDDDDAPARVMRAHPQTGRILRKTVQKHLLRCCRGAVANAGLTLDDIDFFVFHTPTAWFAEFCVDALGIDPAKTATVYQYYANVGPALTPTNLHYAAYTKRIQPGDRVLIYGPGSVSAAAAVILRWGEVGLGEPPAGMDYCS</sequence>
<evidence type="ECO:0000313" key="6">
    <source>
        <dbReference type="Proteomes" id="UP000237968"/>
    </source>
</evidence>
<dbReference type="Pfam" id="PF08545">
    <property type="entry name" value="ACP_syn_III"/>
    <property type="match status" value="1"/>
</dbReference>
<feature type="domain" description="Beta-ketoacyl-[acyl-carrier-protein] synthase III N-terminal" evidence="4">
    <location>
        <begin position="140"/>
        <end position="209"/>
    </location>
</feature>
<dbReference type="Gene3D" id="3.40.47.10">
    <property type="match status" value="2"/>
</dbReference>
<dbReference type="InterPro" id="IPR016039">
    <property type="entry name" value="Thiolase-like"/>
</dbReference>
<dbReference type="GO" id="GO:0033818">
    <property type="term" value="F:beta-ketoacyl-acyl-carrier-protein synthase III activity"/>
    <property type="evidence" value="ECO:0007669"/>
    <property type="project" value="UniProtKB-EC"/>
</dbReference>
<evidence type="ECO:0000259" key="3">
    <source>
        <dbReference type="Pfam" id="PF08541"/>
    </source>
</evidence>
<protein>
    <submittedName>
        <fullName evidence="5">3-oxoacyl-[acyl-carrier-protein] synthase 3</fullName>
        <ecNumber evidence="5">2.3.1.180</ecNumber>
    </submittedName>
</protein>
<dbReference type="Proteomes" id="UP000237968">
    <property type="component" value="Unassembled WGS sequence"/>
</dbReference>
<dbReference type="RefSeq" id="WP_106394890.1">
    <property type="nucleotide sequence ID" value="NZ_PVNK01000249.1"/>
</dbReference>
<evidence type="ECO:0000259" key="4">
    <source>
        <dbReference type="Pfam" id="PF08545"/>
    </source>
</evidence>
<evidence type="ECO:0000313" key="5">
    <source>
        <dbReference type="EMBL" id="PRP91262.1"/>
    </source>
</evidence>
<dbReference type="GO" id="GO:0006633">
    <property type="term" value="P:fatty acid biosynthetic process"/>
    <property type="evidence" value="ECO:0007669"/>
    <property type="project" value="InterPro"/>
</dbReference>
<dbReference type="OrthoDB" id="6439746at2"/>
<dbReference type="AlphaFoldDB" id="A0A2S9XEH2"/>
<proteinExistence type="predicted"/>
<gene>
    <name evidence="5" type="primary">fabH_6</name>
    <name evidence="5" type="ORF">ENSA5_56750</name>
</gene>